<evidence type="ECO:0000313" key="4">
    <source>
        <dbReference type="EMBL" id="QFX96976.1"/>
    </source>
</evidence>
<dbReference type="SUPFAM" id="SSF54523">
    <property type="entry name" value="Pili subunits"/>
    <property type="match status" value="1"/>
</dbReference>
<evidence type="ECO:0000256" key="1">
    <source>
        <dbReference type="ARBA" id="ARBA00005233"/>
    </source>
</evidence>
<protein>
    <submittedName>
        <fullName evidence="4">Prepilin-type N-terminal cleavage/methylation domain-containing protein</fullName>
    </submittedName>
</protein>
<dbReference type="GeneID" id="80427237"/>
<dbReference type="NCBIfam" id="TIGR02532">
    <property type="entry name" value="IV_pilin_GFxxxE"/>
    <property type="match status" value="1"/>
</dbReference>
<dbReference type="PANTHER" id="PTHR30093:SF34">
    <property type="entry name" value="PREPILIN PEPTIDASE-DEPENDENT PROTEIN D"/>
    <property type="match status" value="1"/>
</dbReference>
<dbReference type="InterPro" id="IPR012902">
    <property type="entry name" value="N_methyl_site"/>
</dbReference>
<name>A0A5P9XUU1_ACITH</name>
<dbReference type="Proteomes" id="UP000363590">
    <property type="component" value="Chromosome"/>
</dbReference>
<feature type="transmembrane region" description="Helical" evidence="3">
    <location>
        <begin position="21"/>
        <end position="39"/>
    </location>
</feature>
<proteinExistence type="inferred from homology"/>
<dbReference type="EMBL" id="CP045571">
    <property type="protein sequence ID" value="QFX96976.1"/>
    <property type="molecule type" value="Genomic_DNA"/>
</dbReference>
<keyword evidence="3" id="KW-0812">Transmembrane</keyword>
<dbReference type="GO" id="GO:0044096">
    <property type="term" value="C:type IV pilus"/>
    <property type="evidence" value="ECO:0007669"/>
    <property type="project" value="TreeGrafter"/>
</dbReference>
<dbReference type="GO" id="GO:0043107">
    <property type="term" value="P:type IV pilus-dependent motility"/>
    <property type="evidence" value="ECO:0007669"/>
    <property type="project" value="TreeGrafter"/>
</dbReference>
<dbReference type="KEGG" id="atx:GCD22_02837"/>
<accession>A0A5P9XUU1</accession>
<dbReference type="Gene3D" id="3.30.700.10">
    <property type="entry name" value="Glycoprotein, Type 4 Pilin"/>
    <property type="match status" value="1"/>
</dbReference>
<comment type="similarity">
    <text evidence="1">Belongs to the N-Me-Phe pilin family.</text>
</comment>
<dbReference type="Pfam" id="PF07963">
    <property type="entry name" value="N_methyl"/>
    <property type="match status" value="1"/>
</dbReference>
<evidence type="ECO:0000313" key="5">
    <source>
        <dbReference type="Proteomes" id="UP000363590"/>
    </source>
</evidence>
<dbReference type="PROSITE" id="PS00409">
    <property type="entry name" value="PROKAR_NTER_METHYL"/>
    <property type="match status" value="1"/>
</dbReference>
<dbReference type="AlphaFoldDB" id="A0A5P9XUU1"/>
<evidence type="ECO:0000256" key="3">
    <source>
        <dbReference type="SAM" id="Phobius"/>
    </source>
</evidence>
<dbReference type="InterPro" id="IPR045584">
    <property type="entry name" value="Pilin-like"/>
</dbReference>
<keyword evidence="3" id="KW-0472">Membrane</keyword>
<dbReference type="PANTHER" id="PTHR30093">
    <property type="entry name" value="GENERAL SECRETION PATHWAY PROTEIN G"/>
    <property type="match status" value="1"/>
</dbReference>
<keyword evidence="3" id="KW-1133">Transmembrane helix</keyword>
<gene>
    <name evidence="4" type="primary">fimA</name>
    <name evidence="4" type="ORF">GCD22_02837</name>
</gene>
<organism evidence="4 5">
    <name type="scientific">Acidithiobacillus thiooxidans ATCC 19377</name>
    <dbReference type="NCBI Taxonomy" id="637390"/>
    <lineage>
        <taxon>Bacteria</taxon>
        <taxon>Pseudomonadati</taxon>
        <taxon>Pseudomonadota</taxon>
        <taxon>Acidithiobacillia</taxon>
        <taxon>Acidithiobacillales</taxon>
        <taxon>Acidithiobacillaceae</taxon>
        <taxon>Acidithiobacillus</taxon>
    </lineage>
</organism>
<dbReference type="RefSeq" id="WP_153940820.1">
    <property type="nucleotide sequence ID" value="NZ_CP045571.1"/>
</dbReference>
<evidence type="ECO:0000256" key="2">
    <source>
        <dbReference type="ARBA" id="ARBA00022481"/>
    </source>
</evidence>
<reference evidence="4 5" key="1">
    <citation type="submission" date="2019-10" db="EMBL/GenBank/DDBJ databases">
        <authorList>
            <person name="Wang R."/>
        </authorList>
    </citation>
    <scope>NUCLEOTIDE SEQUENCE [LARGE SCALE GENOMIC DNA]</scope>
    <source>
        <strain evidence="4 5">ATCC 19377</strain>
    </source>
</reference>
<keyword evidence="2" id="KW-0488">Methylation</keyword>
<sequence length="176" mass="17226">MSMLVKKAQASAEKGFTLIELMIVIAIIGILAAIAVPQYEQYIVTSKATTITQDFHQAVTQGTAAVAAAAAGQTTSMPIYNSMPGGYSLTVNGSPSLSTSAGTPGAAVSPTNSTVTIVLSGGTSGSSLANAVAAAFSSMDLQGTQGGVTSSTQSGSCATGTGCTATISSNGGISFT</sequence>